<organism evidence="1 2">
    <name type="scientific">Dankookia rubra</name>
    <dbReference type="NCBI Taxonomy" id="1442381"/>
    <lineage>
        <taxon>Bacteria</taxon>
        <taxon>Pseudomonadati</taxon>
        <taxon>Pseudomonadota</taxon>
        <taxon>Alphaproteobacteria</taxon>
        <taxon>Acetobacterales</taxon>
        <taxon>Roseomonadaceae</taxon>
        <taxon>Dankookia</taxon>
    </lineage>
</organism>
<evidence type="ECO:0000313" key="1">
    <source>
        <dbReference type="EMBL" id="TDH58063.1"/>
    </source>
</evidence>
<accession>A0A4R5Q690</accession>
<protein>
    <submittedName>
        <fullName evidence="1">Uncharacterized protein</fullName>
    </submittedName>
</protein>
<dbReference type="AlphaFoldDB" id="A0A4R5Q690"/>
<name>A0A4R5Q690_9PROT</name>
<comment type="caution">
    <text evidence="1">The sequence shown here is derived from an EMBL/GenBank/DDBJ whole genome shotgun (WGS) entry which is preliminary data.</text>
</comment>
<dbReference type="Proteomes" id="UP000295096">
    <property type="component" value="Unassembled WGS sequence"/>
</dbReference>
<gene>
    <name evidence="1" type="ORF">E2C06_34535</name>
</gene>
<proteinExistence type="predicted"/>
<dbReference type="OrthoDB" id="7977255at2"/>
<evidence type="ECO:0000313" key="2">
    <source>
        <dbReference type="Proteomes" id="UP000295096"/>
    </source>
</evidence>
<reference evidence="1 2" key="1">
    <citation type="journal article" date="2016" name="J. Microbiol.">
        <title>Dankookia rubra gen. nov., sp. nov., an alphaproteobacterium isolated from sediment of a shallow stream.</title>
        <authorList>
            <person name="Kim W.H."/>
            <person name="Kim D.H."/>
            <person name="Kang K."/>
            <person name="Ahn T.Y."/>
        </authorList>
    </citation>
    <scope>NUCLEOTIDE SEQUENCE [LARGE SCALE GENOMIC DNA]</scope>
    <source>
        <strain evidence="1 2">JCM30602</strain>
    </source>
</reference>
<dbReference type="RefSeq" id="WP_133293082.1">
    <property type="nucleotide sequence ID" value="NZ_SMSJ01000159.1"/>
</dbReference>
<sequence>MAEDVPALWDAPTTTTADRQAIARLMLDHVVITVNGESEMVAVECHWAGGTQTRHDLRRPVARLTQLSDHGALLERVRALHEEGHKIAVIATTLNAEGWLSPRRRATYNASMVRDLLQRLGLSPADPGRSPLVEIPDRLPDEWTVGMLAVRLGMPPITIHRWVRSGMLTARKVPCHTQPQGVWLIQANEIEIERLRERRQHATRASSNPKRV</sequence>
<dbReference type="EMBL" id="SMSJ01000159">
    <property type="protein sequence ID" value="TDH58063.1"/>
    <property type="molecule type" value="Genomic_DNA"/>
</dbReference>
<keyword evidence="2" id="KW-1185">Reference proteome</keyword>